<evidence type="ECO:0000256" key="11">
    <source>
        <dbReference type="ARBA" id="ARBA00022840"/>
    </source>
</evidence>
<dbReference type="GO" id="GO:0004326">
    <property type="term" value="F:tetrahydrofolylpolyglutamate synthase activity"/>
    <property type="evidence" value="ECO:0007669"/>
    <property type="project" value="UniProtKB-EC"/>
</dbReference>
<dbReference type="Gene3D" id="3.90.190.20">
    <property type="entry name" value="Mur ligase, C-terminal domain"/>
    <property type="match status" value="1"/>
</dbReference>
<dbReference type="InterPro" id="IPR001645">
    <property type="entry name" value="Folylpolyglutamate_synth"/>
</dbReference>
<dbReference type="GO" id="GO:0005524">
    <property type="term" value="F:ATP binding"/>
    <property type="evidence" value="ECO:0007669"/>
    <property type="project" value="UniProtKB-KW"/>
</dbReference>
<dbReference type="PANTHER" id="PTHR11136">
    <property type="entry name" value="FOLYLPOLYGLUTAMATE SYNTHASE-RELATED"/>
    <property type="match status" value="1"/>
</dbReference>
<keyword evidence="13" id="KW-0289">Folate biosynthesis</keyword>
<evidence type="ECO:0000259" key="22">
    <source>
        <dbReference type="Pfam" id="PF08245"/>
    </source>
</evidence>
<dbReference type="Pfam" id="PF08245">
    <property type="entry name" value="Mur_ligase_M"/>
    <property type="match status" value="1"/>
</dbReference>
<evidence type="ECO:0000256" key="6">
    <source>
        <dbReference type="ARBA" id="ARBA00013025"/>
    </source>
</evidence>
<evidence type="ECO:0000256" key="18">
    <source>
        <dbReference type="ARBA" id="ARBA00047808"/>
    </source>
</evidence>
<evidence type="ECO:0000256" key="19">
    <source>
        <dbReference type="ARBA" id="ARBA00049035"/>
    </source>
</evidence>
<accession>A0A948WYC7</accession>
<organism evidence="23 24">
    <name type="scientific">Candidatus Anaerobiospirillum pullicola</name>
    <dbReference type="NCBI Taxonomy" id="2838451"/>
    <lineage>
        <taxon>Bacteria</taxon>
        <taxon>Pseudomonadati</taxon>
        <taxon>Pseudomonadota</taxon>
        <taxon>Gammaproteobacteria</taxon>
        <taxon>Aeromonadales</taxon>
        <taxon>Succinivibrionaceae</taxon>
        <taxon>Anaerobiospirillum</taxon>
    </lineage>
</organism>
<evidence type="ECO:0000256" key="9">
    <source>
        <dbReference type="ARBA" id="ARBA00022723"/>
    </source>
</evidence>
<evidence type="ECO:0000259" key="21">
    <source>
        <dbReference type="Pfam" id="PF02875"/>
    </source>
</evidence>
<comment type="catalytic activity">
    <reaction evidence="20">
        <text>7,8-dihydropteroate + L-glutamate + ATP = 7,8-dihydrofolate + ADP + phosphate + H(+)</text>
        <dbReference type="Rhea" id="RHEA:23584"/>
        <dbReference type="ChEBI" id="CHEBI:15378"/>
        <dbReference type="ChEBI" id="CHEBI:17839"/>
        <dbReference type="ChEBI" id="CHEBI:29985"/>
        <dbReference type="ChEBI" id="CHEBI:30616"/>
        <dbReference type="ChEBI" id="CHEBI:43474"/>
        <dbReference type="ChEBI" id="CHEBI:57451"/>
        <dbReference type="ChEBI" id="CHEBI:456216"/>
        <dbReference type="EC" id="6.3.2.12"/>
    </reaction>
</comment>
<feature type="domain" description="Mur ligase C-terminal" evidence="21">
    <location>
        <begin position="453"/>
        <end position="580"/>
    </location>
</feature>
<evidence type="ECO:0000256" key="1">
    <source>
        <dbReference type="ARBA" id="ARBA00002714"/>
    </source>
</evidence>
<dbReference type="NCBIfam" id="TIGR01499">
    <property type="entry name" value="folC"/>
    <property type="match status" value="1"/>
</dbReference>
<dbReference type="GO" id="GO:0005737">
    <property type="term" value="C:cytoplasm"/>
    <property type="evidence" value="ECO:0007669"/>
    <property type="project" value="TreeGrafter"/>
</dbReference>
<evidence type="ECO:0000256" key="13">
    <source>
        <dbReference type="ARBA" id="ARBA00022909"/>
    </source>
</evidence>
<feature type="domain" description="Mur ligase central" evidence="22">
    <location>
        <begin position="270"/>
        <end position="364"/>
    </location>
</feature>
<comment type="caution">
    <text evidence="23">The sequence shown here is derived from an EMBL/GenBank/DDBJ whole genome shotgun (WGS) entry which is preliminary data.</text>
</comment>
<dbReference type="Gene3D" id="3.40.1190.10">
    <property type="entry name" value="Mur-like, catalytic domain"/>
    <property type="match status" value="2"/>
</dbReference>
<evidence type="ECO:0000256" key="20">
    <source>
        <dbReference type="ARBA" id="ARBA00049161"/>
    </source>
</evidence>
<evidence type="ECO:0000256" key="8">
    <source>
        <dbReference type="ARBA" id="ARBA00022598"/>
    </source>
</evidence>
<evidence type="ECO:0000256" key="2">
    <source>
        <dbReference type="ARBA" id="ARBA00004799"/>
    </source>
</evidence>
<dbReference type="AlphaFoldDB" id="A0A948WYC7"/>
<dbReference type="Proteomes" id="UP000733611">
    <property type="component" value="Unassembled WGS sequence"/>
</dbReference>
<comment type="catalytic activity">
    <reaction evidence="19">
        <text>(6R)-5,10-methylenetetrahydrofolyl-(gamma-L-Glu)(n) + L-glutamate + ATP = (6R)-5,10-methylenetetrahydrofolyl-(gamma-L-Glu)(n+1) + ADP + phosphate + H(+)</text>
        <dbReference type="Rhea" id="RHEA:51912"/>
        <dbReference type="Rhea" id="RHEA-COMP:13257"/>
        <dbReference type="Rhea" id="RHEA-COMP:13258"/>
        <dbReference type="ChEBI" id="CHEBI:15378"/>
        <dbReference type="ChEBI" id="CHEBI:29985"/>
        <dbReference type="ChEBI" id="CHEBI:30616"/>
        <dbReference type="ChEBI" id="CHEBI:43474"/>
        <dbReference type="ChEBI" id="CHEBI:136572"/>
        <dbReference type="ChEBI" id="CHEBI:456216"/>
        <dbReference type="EC" id="6.3.2.17"/>
    </reaction>
</comment>
<comment type="function">
    <text evidence="1">Functions in two distinct reactions of the de novo folate biosynthetic pathway. Catalyzes the addition of a glutamate residue to dihydropteroate (7,8-dihydropteroate or H2Pte) to form dihydrofolate (7,8-dihydrofolate monoglutamate or H2Pte-Glu). Also catalyzes successive additions of L-glutamate to tetrahydrofolate or 10-formyltetrahydrofolate or 5,10-methylenetetrahydrofolate, leading to folylpolyglutamate derivatives.</text>
</comment>
<evidence type="ECO:0000256" key="15">
    <source>
        <dbReference type="ARBA" id="ARBA00030592"/>
    </source>
</evidence>
<comment type="catalytic activity">
    <reaction evidence="18">
        <text>10-formyltetrahydrofolyl-(gamma-L-Glu)(n) + L-glutamate + ATP = 10-formyltetrahydrofolyl-(gamma-L-Glu)(n+1) + ADP + phosphate + H(+)</text>
        <dbReference type="Rhea" id="RHEA:51904"/>
        <dbReference type="Rhea" id="RHEA-COMP:13088"/>
        <dbReference type="Rhea" id="RHEA-COMP:14300"/>
        <dbReference type="ChEBI" id="CHEBI:15378"/>
        <dbReference type="ChEBI" id="CHEBI:29985"/>
        <dbReference type="ChEBI" id="CHEBI:30616"/>
        <dbReference type="ChEBI" id="CHEBI:43474"/>
        <dbReference type="ChEBI" id="CHEBI:134413"/>
        <dbReference type="ChEBI" id="CHEBI:456216"/>
        <dbReference type="EC" id="6.3.2.17"/>
    </reaction>
</comment>
<evidence type="ECO:0000313" key="23">
    <source>
        <dbReference type="EMBL" id="MBU3843402.1"/>
    </source>
</evidence>
<comment type="catalytic activity">
    <reaction evidence="17">
        <text>(6S)-5,6,7,8-tetrahydrofolyl-(gamma-L-Glu)(n) + L-glutamate + ATP = (6S)-5,6,7,8-tetrahydrofolyl-(gamma-L-Glu)(n+1) + ADP + phosphate + H(+)</text>
        <dbReference type="Rhea" id="RHEA:10580"/>
        <dbReference type="Rhea" id="RHEA-COMP:14738"/>
        <dbReference type="Rhea" id="RHEA-COMP:14740"/>
        <dbReference type="ChEBI" id="CHEBI:15378"/>
        <dbReference type="ChEBI" id="CHEBI:29985"/>
        <dbReference type="ChEBI" id="CHEBI:30616"/>
        <dbReference type="ChEBI" id="CHEBI:43474"/>
        <dbReference type="ChEBI" id="CHEBI:141005"/>
        <dbReference type="ChEBI" id="CHEBI:456216"/>
        <dbReference type="EC" id="6.3.2.17"/>
    </reaction>
</comment>
<reference evidence="23" key="2">
    <citation type="submission" date="2021-04" db="EMBL/GenBank/DDBJ databases">
        <authorList>
            <person name="Gilroy R."/>
        </authorList>
    </citation>
    <scope>NUCLEOTIDE SEQUENCE</scope>
    <source>
        <strain evidence="23">378</strain>
    </source>
</reference>
<keyword evidence="10" id="KW-0547">Nucleotide-binding</keyword>
<evidence type="ECO:0000256" key="4">
    <source>
        <dbReference type="ARBA" id="ARBA00008276"/>
    </source>
</evidence>
<evidence type="ECO:0000313" key="24">
    <source>
        <dbReference type="Proteomes" id="UP000733611"/>
    </source>
</evidence>
<dbReference type="EMBL" id="JAHLFE010000014">
    <property type="protein sequence ID" value="MBU3843402.1"/>
    <property type="molecule type" value="Genomic_DNA"/>
</dbReference>
<sequence length="593" mass="64153">MTTVQTIGGEQVATSLEQHRTALEEARTHGKSYALDKWLSYLEAINPQHMALGLDRVREVAQRLHLYSDLLYLNPFVVTIAGTNGKGSTAALIADACQRCGCKVGLFTSPHLLHFNERIQLSGHEISDELLQSCLYEVIAAQFPDAALEPVCLDCATDEELAAEHDAATLRAQHCADAAGNGDTAAASNAANAAVATDADADDLLAEDDDELFADDELLEEDQRLAATVKRNMALGLEITDESPVQELALAVEQQARPLRDDIIDLTYFEIATLAALRAMAREHCNLWVLEVGLGGRLDAVNAFPNDLAIITSIGLDHMKILGNTTTQIAHEKAGIIKSLSEVILGANIDPAAMKEIMQTVKRLGAHAEIENQHFKVRVVPSADGKGPDEIQFRDSEMRYDLFLPYPKVPVSCAGIALHAILHILRYFLERDLGRFEDLHHIAAALQETALPGRMQLMARDPVIYLDVAHNVPAAIHLREAIMRLSRCSQNAGTRRAVIGMLKDKDVEGVLQVLKDAFGAFYLADLSGDRGEQAARLAAALQGKVPSSVQVQCFASVAAALAAARAEAKSVDEIIVCGSFVTVAEATQVLQAQ</sequence>
<keyword evidence="8" id="KW-0436">Ligase</keyword>
<dbReference type="EC" id="6.3.2.17" evidence="6"/>
<evidence type="ECO:0000256" key="10">
    <source>
        <dbReference type="ARBA" id="ARBA00022741"/>
    </source>
</evidence>
<protein>
    <recommendedName>
        <fullName evidence="7">Dihydrofolate synthase/folylpolyglutamate synthase</fullName>
        <ecNumber evidence="5">6.3.2.12</ecNumber>
        <ecNumber evidence="6">6.3.2.17</ecNumber>
    </recommendedName>
    <alternativeName>
        <fullName evidence="16">Folylpoly-gamma-glutamate synthetase-dihydrofolate synthetase</fullName>
    </alternativeName>
    <alternativeName>
        <fullName evidence="14">Folylpolyglutamate synthetase</fullName>
    </alternativeName>
    <alternativeName>
        <fullName evidence="15">Tetrahydrofolylpolyglutamate synthase</fullName>
    </alternativeName>
</protein>
<evidence type="ECO:0000256" key="14">
    <source>
        <dbReference type="ARBA" id="ARBA00030048"/>
    </source>
</evidence>
<evidence type="ECO:0000256" key="12">
    <source>
        <dbReference type="ARBA" id="ARBA00022842"/>
    </source>
</evidence>
<dbReference type="InterPro" id="IPR036615">
    <property type="entry name" value="Mur_ligase_C_dom_sf"/>
</dbReference>
<evidence type="ECO:0000256" key="7">
    <source>
        <dbReference type="ARBA" id="ARBA00019357"/>
    </source>
</evidence>
<evidence type="ECO:0000256" key="3">
    <source>
        <dbReference type="ARBA" id="ARBA00005150"/>
    </source>
</evidence>
<evidence type="ECO:0000256" key="5">
    <source>
        <dbReference type="ARBA" id="ARBA00013023"/>
    </source>
</evidence>
<evidence type="ECO:0000256" key="17">
    <source>
        <dbReference type="ARBA" id="ARBA00047493"/>
    </source>
</evidence>
<proteinExistence type="inferred from homology"/>
<comment type="pathway">
    <text evidence="2">Cofactor biosynthesis; tetrahydrofolate biosynthesis; 7,8-dihydrofolate from 2-amino-4-hydroxy-6-hydroxymethyl-7,8-dihydropteridine diphosphate and 4-aminobenzoate: step 2/2.</text>
</comment>
<keyword evidence="11" id="KW-0067">ATP-binding</keyword>
<name>A0A948WYC7_9GAMM</name>
<dbReference type="InterPro" id="IPR004101">
    <property type="entry name" value="Mur_ligase_C"/>
</dbReference>
<keyword evidence="12" id="KW-0460">Magnesium</keyword>
<dbReference type="SUPFAM" id="SSF53244">
    <property type="entry name" value="MurD-like peptide ligases, peptide-binding domain"/>
    <property type="match status" value="1"/>
</dbReference>
<dbReference type="PANTHER" id="PTHR11136:SF0">
    <property type="entry name" value="DIHYDROFOLATE SYNTHETASE-RELATED"/>
    <property type="match status" value="1"/>
</dbReference>
<dbReference type="GO" id="GO:0046872">
    <property type="term" value="F:metal ion binding"/>
    <property type="evidence" value="ECO:0007669"/>
    <property type="project" value="UniProtKB-KW"/>
</dbReference>
<gene>
    <name evidence="23" type="ORF">H9847_00800</name>
</gene>
<reference evidence="23" key="1">
    <citation type="journal article" date="2021" name="PeerJ">
        <title>Extensive microbial diversity within the chicken gut microbiome revealed by metagenomics and culture.</title>
        <authorList>
            <person name="Gilroy R."/>
            <person name="Ravi A."/>
            <person name="Getino M."/>
            <person name="Pursley I."/>
            <person name="Horton D.L."/>
            <person name="Alikhan N.F."/>
            <person name="Baker D."/>
            <person name="Gharbi K."/>
            <person name="Hall N."/>
            <person name="Watson M."/>
            <person name="Adriaenssens E.M."/>
            <person name="Foster-Nyarko E."/>
            <person name="Jarju S."/>
            <person name="Secka A."/>
            <person name="Antonio M."/>
            <person name="Oren A."/>
            <person name="Chaudhuri R.R."/>
            <person name="La Ragione R."/>
            <person name="Hildebrand F."/>
            <person name="Pallen M.J."/>
        </authorList>
    </citation>
    <scope>NUCLEOTIDE SEQUENCE</scope>
    <source>
        <strain evidence="23">378</strain>
    </source>
</reference>
<dbReference type="InterPro" id="IPR036565">
    <property type="entry name" value="Mur-like_cat_sf"/>
</dbReference>
<dbReference type="GO" id="GO:0046656">
    <property type="term" value="P:folic acid biosynthetic process"/>
    <property type="evidence" value="ECO:0007669"/>
    <property type="project" value="UniProtKB-KW"/>
</dbReference>
<comment type="similarity">
    <text evidence="4">Belongs to the folylpolyglutamate synthase family.</text>
</comment>
<comment type="pathway">
    <text evidence="3">Cofactor biosynthesis; tetrahydrofolylpolyglutamate biosynthesis.</text>
</comment>
<evidence type="ECO:0000256" key="16">
    <source>
        <dbReference type="ARBA" id="ARBA00032510"/>
    </source>
</evidence>
<dbReference type="GO" id="GO:0008841">
    <property type="term" value="F:dihydrofolate synthase activity"/>
    <property type="evidence" value="ECO:0007669"/>
    <property type="project" value="UniProtKB-EC"/>
</dbReference>
<keyword evidence="9" id="KW-0479">Metal-binding</keyword>
<dbReference type="SUPFAM" id="SSF53623">
    <property type="entry name" value="MurD-like peptide ligases, catalytic domain"/>
    <property type="match status" value="2"/>
</dbReference>
<dbReference type="InterPro" id="IPR013221">
    <property type="entry name" value="Mur_ligase_cen"/>
</dbReference>
<dbReference type="Pfam" id="PF02875">
    <property type="entry name" value="Mur_ligase_C"/>
    <property type="match status" value="1"/>
</dbReference>
<dbReference type="EC" id="6.3.2.12" evidence="5"/>